<dbReference type="EMBL" id="LLXL01001561">
    <property type="protein sequence ID" value="PKK63839.1"/>
    <property type="molecule type" value="Genomic_DNA"/>
</dbReference>
<evidence type="ECO:0000313" key="2">
    <source>
        <dbReference type="Proteomes" id="UP000233469"/>
    </source>
</evidence>
<dbReference type="Gene3D" id="3.60.10.10">
    <property type="entry name" value="Endonuclease/exonuclease/phosphatase"/>
    <property type="match status" value="1"/>
</dbReference>
<dbReference type="InterPro" id="IPR036691">
    <property type="entry name" value="Endo/exonu/phosph_ase_sf"/>
</dbReference>
<dbReference type="Proteomes" id="UP000233469">
    <property type="component" value="Unassembled WGS sequence"/>
</dbReference>
<sequence length="134" mass="15999">MDRYKVILTLRKMTMWLEKSDFESCDVIIMGDFNDHSNKEKRLSYGLVDLEAHLNMEIANNKFTRSNNNSQSRIDYFCQYMKEWEREKEYIPLDYVDESIYENILVGINREEFEDSLKETSNWKTPGLTDTTAI</sequence>
<organism evidence="1 2">
    <name type="scientific">Rhizophagus irregularis</name>
    <dbReference type="NCBI Taxonomy" id="588596"/>
    <lineage>
        <taxon>Eukaryota</taxon>
        <taxon>Fungi</taxon>
        <taxon>Fungi incertae sedis</taxon>
        <taxon>Mucoromycota</taxon>
        <taxon>Glomeromycotina</taxon>
        <taxon>Glomeromycetes</taxon>
        <taxon>Glomerales</taxon>
        <taxon>Glomeraceae</taxon>
        <taxon>Rhizophagus</taxon>
    </lineage>
</organism>
<protein>
    <recommendedName>
        <fullName evidence="3">Endonuclease/exonuclease/phosphatase domain-containing protein</fullName>
    </recommendedName>
</protein>
<reference evidence="1 2" key="1">
    <citation type="submission" date="2016-04" db="EMBL/GenBank/DDBJ databases">
        <title>Genome analyses suggest a sexual origin of heterokaryosis in a supposedly ancient asexual fungus.</title>
        <authorList>
            <person name="Ropars J."/>
            <person name="Sedzielewska K."/>
            <person name="Noel J."/>
            <person name="Charron P."/>
            <person name="Farinelli L."/>
            <person name="Marton T."/>
            <person name="Kruger M."/>
            <person name="Pelin A."/>
            <person name="Brachmann A."/>
            <person name="Corradi N."/>
        </authorList>
    </citation>
    <scope>NUCLEOTIDE SEQUENCE [LARGE SCALE GENOMIC DNA]</scope>
    <source>
        <strain evidence="1 2">C2</strain>
    </source>
</reference>
<proteinExistence type="predicted"/>
<gene>
    <name evidence="1" type="ORF">RhiirC2_854765</name>
</gene>
<reference evidence="1 2" key="2">
    <citation type="submission" date="2017-10" db="EMBL/GenBank/DDBJ databases">
        <title>Extensive intraspecific genome diversity in a model arbuscular mycorrhizal fungus.</title>
        <authorList>
            <person name="Chen E.C.H."/>
            <person name="Morin E."/>
            <person name="Baudet D."/>
            <person name="Noel J."/>
            <person name="Ndikumana S."/>
            <person name="Charron P."/>
            <person name="St-Onge C."/>
            <person name="Giorgi J."/>
            <person name="Grigoriev I.V."/>
            <person name="Roux C."/>
            <person name="Martin F.M."/>
            <person name="Corradi N."/>
        </authorList>
    </citation>
    <scope>NUCLEOTIDE SEQUENCE [LARGE SCALE GENOMIC DNA]</scope>
    <source>
        <strain evidence="1 2">C2</strain>
    </source>
</reference>
<dbReference type="VEuPathDB" id="FungiDB:FUN_010961"/>
<evidence type="ECO:0000313" key="1">
    <source>
        <dbReference type="EMBL" id="PKK63839.1"/>
    </source>
</evidence>
<name>A0A2N1MQE4_9GLOM</name>
<accession>A0A2N1MQE4</accession>
<dbReference type="SUPFAM" id="SSF56219">
    <property type="entry name" value="DNase I-like"/>
    <property type="match status" value="1"/>
</dbReference>
<evidence type="ECO:0008006" key="3">
    <source>
        <dbReference type="Google" id="ProtNLM"/>
    </source>
</evidence>
<comment type="caution">
    <text evidence="1">The sequence shown here is derived from an EMBL/GenBank/DDBJ whole genome shotgun (WGS) entry which is preliminary data.</text>
</comment>
<dbReference type="AlphaFoldDB" id="A0A2N1MQE4"/>